<evidence type="ECO:0000256" key="3">
    <source>
        <dbReference type="ARBA" id="ARBA00022989"/>
    </source>
</evidence>
<dbReference type="Proteomes" id="UP001519332">
    <property type="component" value="Unassembled WGS sequence"/>
</dbReference>
<organism evidence="7 8">
    <name type="scientific">Kibdelosporangium banguiense</name>
    <dbReference type="NCBI Taxonomy" id="1365924"/>
    <lineage>
        <taxon>Bacteria</taxon>
        <taxon>Bacillati</taxon>
        <taxon>Actinomycetota</taxon>
        <taxon>Actinomycetes</taxon>
        <taxon>Pseudonocardiales</taxon>
        <taxon>Pseudonocardiaceae</taxon>
        <taxon>Kibdelosporangium</taxon>
    </lineage>
</organism>
<dbReference type="EMBL" id="JAGINW010000001">
    <property type="protein sequence ID" value="MBP2320657.1"/>
    <property type="molecule type" value="Genomic_DNA"/>
</dbReference>
<keyword evidence="3 6" id="KW-1133">Transmembrane helix</keyword>
<feature type="region of interest" description="Disordered" evidence="5">
    <location>
        <begin position="85"/>
        <end position="153"/>
    </location>
</feature>
<protein>
    <submittedName>
        <fullName evidence="7">Metalloprotease</fullName>
    </submittedName>
</protein>
<evidence type="ECO:0000313" key="7">
    <source>
        <dbReference type="EMBL" id="MBP2320657.1"/>
    </source>
</evidence>
<evidence type="ECO:0000313" key="8">
    <source>
        <dbReference type="Proteomes" id="UP001519332"/>
    </source>
</evidence>
<sequence length="383" mass="41808">MPVAPPPRAMPMRPPQMRPPLPPPPPQYHQRYQQPAYPPPVPPAWHTAPPYRRKSNTGMIVTLSLVSVLALTGALIAVLAATSKKSTTSVADSGYTNYTPPSTQADPFPTSAAKPTPSTPTRTPTRTTTSAETTTGTTPRGPQPVYKTKENPLFVGENGTNTVTCNLPAWRSDPKAAEAFFTAALPCLEAAWQPVMQRANLPYIRPKLVFPTGKVWTSGCGTVREDEAAAFYCPPDVAMYMPFTGLETKKIGNRPGSYLSVFAHEFGHHIQSISGSLRAADQQIYDLGPDSAAGLEVSRRIELQAQCLGGMWFAAAWNGKGFVTDQVVREMIDDGYQRGDDNNPKQPRDHGARKNYGSWQEQGYKKNRTFQCNTYLAPANSVS</sequence>
<keyword evidence="7" id="KW-0645">Protease</keyword>
<gene>
    <name evidence="7" type="ORF">JOF56_001042</name>
</gene>
<keyword evidence="8" id="KW-1185">Reference proteome</keyword>
<feature type="region of interest" description="Disordered" evidence="5">
    <location>
        <begin position="1"/>
        <end position="37"/>
    </location>
</feature>
<feature type="region of interest" description="Disordered" evidence="5">
    <location>
        <begin position="335"/>
        <end position="358"/>
    </location>
</feature>
<accession>A0ABS4T8A9</accession>
<evidence type="ECO:0000256" key="5">
    <source>
        <dbReference type="SAM" id="MobiDB-lite"/>
    </source>
</evidence>
<dbReference type="Pfam" id="PF04228">
    <property type="entry name" value="Zn_peptidase"/>
    <property type="match status" value="1"/>
</dbReference>
<feature type="compositionally biased region" description="Polar residues" evidence="5">
    <location>
        <begin position="85"/>
        <end position="105"/>
    </location>
</feature>
<comment type="caution">
    <text evidence="7">The sequence shown here is derived from an EMBL/GenBank/DDBJ whole genome shotgun (WGS) entry which is preliminary data.</text>
</comment>
<evidence type="ECO:0000256" key="1">
    <source>
        <dbReference type="ARBA" id="ARBA00004167"/>
    </source>
</evidence>
<dbReference type="RefSeq" id="WP_209635065.1">
    <property type="nucleotide sequence ID" value="NZ_JAGINW010000001.1"/>
</dbReference>
<dbReference type="GO" id="GO:0008237">
    <property type="term" value="F:metallopeptidase activity"/>
    <property type="evidence" value="ECO:0007669"/>
    <property type="project" value="UniProtKB-KW"/>
</dbReference>
<feature type="compositionally biased region" description="Pro residues" evidence="5">
    <location>
        <begin position="1"/>
        <end position="27"/>
    </location>
</feature>
<dbReference type="InterPro" id="IPR007343">
    <property type="entry name" value="Uncharacterised_pept_Zn_put"/>
</dbReference>
<keyword evidence="2 6" id="KW-0812">Transmembrane</keyword>
<name>A0ABS4T8A9_9PSEU</name>
<dbReference type="PANTHER" id="PTHR30168:SF0">
    <property type="entry name" value="INNER MEMBRANE PROTEIN"/>
    <property type="match status" value="1"/>
</dbReference>
<feature type="compositionally biased region" description="Low complexity" evidence="5">
    <location>
        <begin position="109"/>
        <end position="140"/>
    </location>
</feature>
<keyword evidence="7" id="KW-0482">Metalloprotease</keyword>
<feature type="compositionally biased region" description="Basic and acidic residues" evidence="5">
    <location>
        <begin position="335"/>
        <end position="352"/>
    </location>
</feature>
<reference evidence="7 8" key="1">
    <citation type="submission" date="2021-03" db="EMBL/GenBank/DDBJ databases">
        <title>Sequencing the genomes of 1000 actinobacteria strains.</title>
        <authorList>
            <person name="Klenk H.-P."/>
        </authorList>
    </citation>
    <scope>NUCLEOTIDE SEQUENCE [LARGE SCALE GENOMIC DNA]</scope>
    <source>
        <strain evidence="7 8">DSM 46670</strain>
    </source>
</reference>
<feature type="transmembrane region" description="Helical" evidence="6">
    <location>
        <begin position="60"/>
        <end position="81"/>
    </location>
</feature>
<evidence type="ECO:0000256" key="6">
    <source>
        <dbReference type="SAM" id="Phobius"/>
    </source>
</evidence>
<comment type="subcellular location">
    <subcellularLocation>
        <location evidence="1">Membrane</location>
        <topology evidence="1">Single-pass membrane protein</topology>
    </subcellularLocation>
</comment>
<keyword evidence="7" id="KW-0378">Hydrolase</keyword>
<dbReference type="PANTHER" id="PTHR30168">
    <property type="entry name" value="PUTATIVE MEMBRANE PROTEIN YPFJ"/>
    <property type="match status" value="1"/>
</dbReference>
<keyword evidence="4 6" id="KW-0472">Membrane</keyword>
<evidence type="ECO:0000256" key="2">
    <source>
        <dbReference type="ARBA" id="ARBA00022692"/>
    </source>
</evidence>
<evidence type="ECO:0000256" key="4">
    <source>
        <dbReference type="ARBA" id="ARBA00023136"/>
    </source>
</evidence>
<proteinExistence type="predicted"/>